<proteinExistence type="predicted"/>
<evidence type="ECO:0000313" key="2">
    <source>
        <dbReference type="EMBL" id="KAK1319918.1"/>
    </source>
</evidence>
<reference evidence="2" key="1">
    <citation type="journal article" date="2023" name="Nat. Commun.">
        <title>Diploid and tetraploid genomes of Acorus and the evolution of monocots.</title>
        <authorList>
            <person name="Ma L."/>
            <person name="Liu K.W."/>
            <person name="Li Z."/>
            <person name="Hsiao Y.Y."/>
            <person name="Qi Y."/>
            <person name="Fu T."/>
            <person name="Tang G.D."/>
            <person name="Zhang D."/>
            <person name="Sun W.H."/>
            <person name="Liu D.K."/>
            <person name="Li Y."/>
            <person name="Chen G.Z."/>
            <person name="Liu X.D."/>
            <person name="Liao X.Y."/>
            <person name="Jiang Y.T."/>
            <person name="Yu X."/>
            <person name="Hao Y."/>
            <person name="Huang J."/>
            <person name="Zhao X.W."/>
            <person name="Ke S."/>
            <person name="Chen Y.Y."/>
            <person name="Wu W.L."/>
            <person name="Hsu J.L."/>
            <person name="Lin Y.F."/>
            <person name="Huang M.D."/>
            <person name="Li C.Y."/>
            <person name="Huang L."/>
            <person name="Wang Z.W."/>
            <person name="Zhao X."/>
            <person name="Zhong W.Y."/>
            <person name="Peng D.H."/>
            <person name="Ahmad S."/>
            <person name="Lan S."/>
            <person name="Zhang J.S."/>
            <person name="Tsai W.C."/>
            <person name="Van de Peer Y."/>
            <person name="Liu Z.J."/>
        </authorList>
    </citation>
    <scope>NUCLEOTIDE SEQUENCE</scope>
    <source>
        <strain evidence="2">CP</strain>
    </source>
</reference>
<reference evidence="2" key="2">
    <citation type="submission" date="2023-06" db="EMBL/GenBank/DDBJ databases">
        <authorList>
            <person name="Ma L."/>
            <person name="Liu K.-W."/>
            <person name="Li Z."/>
            <person name="Hsiao Y.-Y."/>
            <person name="Qi Y."/>
            <person name="Fu T."/>
            <person name="Tang G."/>
            <person name="Zhang D."/>
            <person name="Sun W.-H."/>
            <person name="Liu D.-K."/>
            <person name="Li Y."/>
            <person name="Chen G.-Z."/>
            <person name="Liu X.-D."/>
            <person name="Liao X.-Y."/>
            <person name="Jiang Y.-T."/>
            <person name="Yu X."/>
            <person name="Hao Y."/>
            <person name="Huang J."/>
            <person name="Zhao X.-W."/>
            <person name="Ke S."/>
            <person name="Chen Y.-Y."/>
            <person name="Wu W.-L."/>
            <person name="Hsu J.-L."/>
            <person name="Lin Y.-F."/>
            <person name="Huang M.-D."/>
            <person name="Li C.-Y."/>
            <person name="Huang L."/>
            <person name="Wang Z.-W."/>
            <person name="Zhao X."/>
            <person name="Zhong W.-Y."/>
            <person name="Peng D.-H."/>
            <person name="Ahmad S."/>
            <person name="Lan S."/>
            <person name="Zhang J.-S."/>
            <person name="Tsai W.-C."/>
            <person name="Van De Peer Y."/>
            <person name="Liu Z.-J."/>
        </authorList>
    </citation>
    <scope>NUCLEOTIDE SEQUENCE</scope>
    <source>
        <strain evidence="2">CP</strain>
        <tissue evidence="2">Leaves</tissue>
    </source>
</reference>
<comment type="caution">
    <text evidence="2">The sequence shown here is derived from an EMBL/GenBank/DDBJ whole genome shotgun (WGS) entry which is preliminary data.</text>
</comment>
<dbReference type="AlphaFoldDB" id="A0AAV9F1Y4"/>
<name>A0AAV9F1Y4_ACOCL</name>
<evidence type="ECO:0000256" key="1">
    <source>
        <dbReference type="SAM" id="MobiDB-lite"/>
    </source>
</evidence>
<dbReference type="EMBL" id="JAUJYO010000004">
    <property type="protein sequence ID" value="KAK1319918.1"/>
    <property type="molecule type" value="Genomic_DNA"/>
</dbReference>
<organism evidence="2 3">
    <name type="scientific">Acorus calamus</name>
    <name type="common">Sweet flag</name>
    <dbReference type="NCBI Taxonomy" id="4465"/>
    <lineage>
        <taxon>Eukaryota</taxon>
        <taxon>Viridiplantae</taxon>
        <taxon>Streptophyta</taxon>
        <taxon>Embryophyta</taxon>
        <taxon>Tracheophyta</taxon>
        <taxon>Spermatophyta</taxon>
        <taxon>Magnoliopsida</taxon>
        <taxon>Liliopsida</taxon>
        <taxon>Acoraceae</taxon>
        <taxon>Acorus</taxon>
    </lineage>
</organism>
<feature type="region of interest" description="Disordered" evidence="1">
    <location>
        <begin position="1"/>
        <end position="28"/>
    </location>
</feature>
<gene>
    <name evidence="2" type="ORF">QJS10_CPB04g01119</name>
</gene>
<sequence>MGESNKNQKKSLFSESSESDPDIDKKAADFIARKHKECASNSEGEQVGDPDIDVKAAEFIAKKKKEWASSLAQPR</sequence>
<keyword evidence="3" id="KW-1185">Reference proteome</keyword>
<dbReference type="Proteomes" id="UP001180020">
    <property type="component" value="Unassembled WGS sequence"/>
</dbReference>
<evidence type="ECO:0000313" key="3">
    <source>
        <dbReference type="Proteomes" id="UP001180020"/>
    </source>
</evidence>
<accession>A0AAV9F1Y4</accession>
<protein>
    <submittedName>
        <fullName evidence="2">Uncharacterized protein</fullName>
    </submittedName>
</protein>